<gene>
    <name evidence="3" type="ORF">GCM10023093_13370</name>
</gene>
<reference evidence="4" key="1">
    <citation type="journal article" date="2019" name="Int. J. Syst. Evol. Microbiol.">
        <title>The Global Catalogue of Microorganisms (GCM) 10K type strain sequencing project: providing services to taxonomists for standard genome sequencing and annotation.</title>
        <authorList>
            <consortium name="The Broad Institute Genomics Platform"/>
            <consortium name="The Broad Institute Genome Sequencing Center for Infectious Disease"/>
            <person name="Wu L."/>
            <person name="Ma J."/>
        </authorList>
    </citation>
    <scope>NUCLEOTIDE SEQUENCE [LARGE SCALE GENOMIC DNA]</scope>
    <source>
        <strain evidence="4">JCM 32105</strain>
    </source>
</reference>
<evidence type="ECO:0000313" key="4">
    <source>
        <dbReference type="Proteomes" id="UP001500067"/>
    </source>
</evidence>
<dbReference type="Pfam" id="PF08484">
    <property type="entry name" value="Methyltransf_14"/>
    <property type="match status" value="1"/>
</dbReference>
<evidence type="ECO:0000259" key="1">
    <source>
        <dbReference type="Pfam" id="PF08421"/>
    </source>
</evidence>
<evidence type="ECO:0000259" key="2">
    <source>
        <dbReference type="Pfam" id="PF08484"/>
    </source>
</evidence>
<evidence type="ECO:0000313" key="3">
    <source>
        <dbReference type="EMBL" id="GAA4463951.1"/>
    </source>
</evidence>
<feature type="domain" description="Methyltransferase putative zinc binding" evidence="1">
    <location>
        <begin position="9"/>
        <end position="76"/>
    </location>
</feature>
<accession>A0ABP8NEF6</accession>
<organism evidence="3 4">
    <name type="scientific">Nemorincola caseinilytica</name>
    <dbReference type="NCBI Taxonomy" id="2054315"/>
    <lineage>
        <taxon>Bacteria</taxon>
        <taxon>Pseudomonadati</taxon>
        <taxon>Bacteroidota</taxon>
        <taxon>Chitinophagia</taxon>
        <taxon>Chitinophagales</taxon>
        <taxon>Chitinophagaceae</taxon>
        <taxon>Nemorincola</taxon>
    </lineage>
</organism>
<dbReference type="Pfam" id="PF13489">
    <property type="entry name" value="Methyltransf_23"/>
    <property type="match status" value="1"/>
</dbReference>
<dbReference type="EMBL" id="BAABFA010000009">
    <property type="protein sequence ID" value="GAA4463951.1"/>
    <property type="molecule type" value="Genomic_DNA"/>
</dbReference>
<dbReference type="Proteomes" id="UP001500067">
    <property type="component" value="Unassembled WGS sequence"/>
</dbReference>
<name>A0ABP8NEF6_9BACT</name>
<dbReference type="Gene3D" id="3.40.50.720">
    <property type="entry name" value="NAD(P)-binding Rossmann-like Domain"/>
    <property type="match status" value="1"/>
</dbReference>
<dbReference type="CDD" id="cd02440">
    <property type="entry name" value="AdoMet_MTases"/>
    <property type="match status" value="1"/>
</dbReference>
<proteinExistence type="predicted"/>
<dbReference type="PANTHER" id="PTHR43861:SF5">
    <property type="entry name" value="BLL5978 PROTEIN"/>
    <property type="match status" value="1"/>
</dbReference>
<protein>
    <submittedName>
        <fullName evidence="3">Class I SAM-dependent methyltransferase</fullName>
    </submittedName>
</protein>
<dbReference type="GO" id="GO:0032259">
    <property type="term" value="P:methylation"/>
    <property type="evidence" value="ECO:0007669"/>
    <property type="project" value="UniProtKB-KW"/>
</dbReference>
<keyword evidence="3" id="KW-0489">Methyltransferase</keyword>
<dbReference type="InterPro" id="IPR013691">
    <property type="entry name" value="MeTrfase_14"/>
</dbReference>
<dbReference type="Gene3D" id="6.20.50.110">
    <property type="entry name" value="Methyltransferase, zinc-binding domain"/>
    <property type="match status" value="1"/>
</dbReference>
<keyword evidence="4" id="KW-1185">Reference proteome</keyword>
<feature type="domain" description="C-methyltransferase" evidence="2">
    <location>
        <begin position="252"/>
        <end position="413"/>
    </location>
</feature>
<dbReference type="SUPFAM" id="SSF53335">
    <property type="entry name" value="S-adenosyl-L-methionine-dependent methyltransferases"/>
    <property type="match status" value="1"/>
</dbReference>
<dbReference type="InterPro" id="IPR038576">
    <property type="entry name" value="Methyltransf_Zn-bd_dom_put_sf"/>
</dbReference>
<comment type="caution">
    <text evidence="3">The sequence shown here is derived from an EMBL/GenBank/DDBJ whole genome shotgun (WGS) entry which is preliminary data.</text>
</comment>
<sequence length="431" mass="48787">MHIRKRNTCRVCGSTALVRVIDLGPQYLQGSFVKPGKELPSQRKIPCTILRCDPQVDENACGLLQMEHSVPPEILYDAYWYRSGTNATMRGHLKGIADTAMHLIGKPHATVLDIGCNDGTLLGNYPAGYTKYGVDPSDVAKEIKFENTTVVTDIFPSSILFDKVGNGVMDIITSIAMFYDLEQPVEFVKGIKKLLAPNGLWVFEMSYMPHMLQLDSYDTICHEHLEYYSLAVIENIMRRAGMKVFKIEFNDINGGSIRCYATHENNTTFGTPEDARLMNDVRLKEFDMELDTDKPYLAFQARIDKIKTDLHQALVKLKKEGKRIHIYGASTKGNTILQWCDIDNTLVDYAAERNPDKYGARTLGTDIPIISEAESRAMKPDYYLVLPWHFKTEFIERERETLMNGTSLIFPLPVMDIFTKDDLEGSTVSIP</sequence>
<keyword evidence="3" id="KW-0808">Transferase</keyword>
<dbReference type="Gene3D" id="3.40.50.150">
    <property type="entry name" value="Vaccinia Virus protein VP39"/>
    <property type="match status" value="1"/>
</dbReference>
<dbReference type="InterPro" id="IPR013630">
    <property type="entry name" value="Methyltransf_Zn-bd_dom_put"/>
</dbReference>
<dbReference type="PANTHER" id="PTHR43861">
    <property type="entry name" value="TRANS-ACONITATE 2-METHYLTRANSFERASE-RELATED"/>
    <property type="match status" value="1"/>
</dbReference>
<dbReference type="Pfam" id="PF08421">
    <property type="entry name" value="Methyltransf_13"/>
    <property type="match status" value="1"/>
</dbReference>
<dbReference type="InterPro" id="IPR029063">
    <property type="entry name" value="SAM-dependent_MTases_sf"/>
</dbReference>
<dbReference type="RefSeq" id="WP_345080471.1">
    <property type="nucleotide sequence ID" value="NZ_BAABFA010000009.1"/>
</dbReference>
<dbReference type="GO" id="GO:0008168">
    <property type="term" value="F:methyltransferase activity"/>
    <property type="evidence" value="ECO:0007669"/>
    <property type="project" value="UniProtKB-KW"/>
</dbReference>